<name>A0A7W6DD63_9SPHN</name>
<comment type="caution">
    <text evidence="1">The sequence shown here is derived from an EMBL/GenBank/DDBJ whole genome shotgun (WGS) entry which is preliminary data.</text>
</comment>
<gene>
    <name evidence="1" type="ORF">GGR44_000040</name>
</gene>
<dbReference type="EMBL" id="JACIEB010000001">
    <property type="protein sequence ID" value="MBB3980409.1"/>
    <property type="molecule type" value="Genomic_DNA"/>
</dbReference>
<protein>
    <recommendedName>
        <fullName evidence="3">SGNH/GDSL hydrolase family protein</fullName>
    </recommendedName>
</protein>
<evidence type="ECO:0000313" key="2">
    <source>
        <dbReference type="Proteomes" id="UP000552757"/>
    </source>
</evidence>
<reference evidence="1 2" key="1">
    <citation type="submission" date="2020-08" db="EMBL/GenBank/DDBJ databases">
        <title>Genomic Encyclopedia of Type Strains, Phase IV (KMG-IV): sequencing the most valuable type-strain genomes for metagenomic binning, comparative biology and taxonomic classification.</title>
        <authorList>
            <person name="Goeker M."/>
        </authorList>
    </citation>
    <scope>NUCLEOTIDE SEQUENCE [LARGE SCALE GENOMIC DNA]</scope>
    <source>
        <strain evidence="1 2">DSM 29348</strain>
    </source>
</reference>
<keyword evidence="2" id="KW-1185">Reference proteome</keyword>
<organism evidence="1 2">
    <name type="scientific">Sphingobium fontiphilum</name>
    <dbReference type="NCBI Taxonomy" id="944425"/>
    <lineage>
        <taxon>Bacteria</taxon>
        <taxon>Pseudomonadati</taxon>
        <taxon>Pseudomonadota</taxon>
        <taxon>Alphaproteobacteria</taxon>
        <taxon>Sphingomonadales</taxon>
        <taxon>Sphingomonadaceae</taxon>
        <taxon>Sphingobium</taxon>
    </lineage>
</organism>
<dbReference type="RefSeq" id="WP_183953446.1">
    <property type="nucleotide sequence ID" value="NZ_JACIEB010000001.1"/>
</dbReference>
<dbReference type="GO" id="GO:0016788">
    <property type="term" value="F:hydrolase activity, acting on ester bonds"/>
    <property type="evidence" value="ECO:0007669"/>
    <property type="project" value="UniProtKB-ARBA"/>
</dbReference>
<evidence type="ECO:0000313" key="1">
    <source>
        <dbReference type="EMBL" id="MBB3980409.1"/>
    </source>
</evidence>
<dbReference type="SUPFAM" id="SSF52266">
    <property type="entry name" value="SGNH hydrolase"/>
    <property type="match status" value="1"/>
</dbReference>
<proteinExistence type="predicted"/>
<dbReference type="AlphaFoldDB" id="A0A7W6DD63"/>
<evidence type="ECO:0008006" key="3">
    <source>
        <dbReference type="Google" id="ProtNLM"/>
    </source>
</evidence>
<dbReference type="InterPro" id="IPR036514">
    <property type="entry name" value="SGNH_hydro_sf"/>
</dbReference>
<dbReference type="Proteomes" id="UP000552757">
    <property type="component" value="Unassembled WGS sequence"/>
</dbReference>
<accession>A0A7W6DD63</accession>
<sequence length="228" mass="25114">MTTILFLGDSHVTCLKAPASEGRFTGYDARVLLVAGATAVGLRHPTSKTQALLRFRKELLPFQPDTIPVYQLGEVDCGFVIWVRAQRYGESVQQQLDASLTAYLDFLSQMQAAGYARQIVTAATLPTIGDDPAVLGEVHVLRQEVKASQRQRTDLTLDYNRRLAEGCGERGITFLDIAALMMDPATGLFREDLKHVEPGDHHIHPEKGADLWVGAIMGHLGAGDRRFE</sequence>
<dbReference type="Gene3D" id="3.40.50.1110">
    <property type="entry name" value="SGNH hydrolase"/>
    <property type="match status" value="1"/>
</dbReference>